<sequence length="288" mass="32117">MVYRLQLASRTITLAAGRLPDCPYYGLGSMSDIPVSMVDANSSTSRFSNMKISHHSAQSDQSSSTSEPPFTEPSLATRQPLETVRSLAVSPITGELYIAESRRIWIRRADGRLYRVAGPYPEVLSTAKTNGLYAVQNPPSVEDSHECSNATIEENTGFALDAVFRNINAITVTTFGELIVSDVGRSMVYHIHYHLPQNTSQRGPYRVLSPDTHEIYEFNGGGQLTATKNAITMKDLHRLVFRMHKLLSQITGNSQELKFSIHRDAHGKPLRFETSTGKIFTLNFTFFK</sequence>
<dbReference type="Pfam" id="PF25023">
    <property type="entry name" value="TEN_YD-shell"/>
    <property type="match status" value="1"/>
</dbReference>
<organism evidence="6 7">
    <name type="scientific">Protopolystoma xenopodis</name>
    <dbReference type="NCBI Taxonomy" id="117903"/>
    <lineage>
        <taxon>Eukaryota</taxon>
        <taxon>Metazoa</taxon>
        <taxon>Spiralia</taxon>
        <taxon>Lophotrochozoa</taxon>
        <taxon>Platyhelminthes</taxon>
        <taxon>Monogenea</taxon>
        <taxon>Polyopisthocotylea</taxon>
        <taxon>Polystomatidea</taxon>
        <taxon>Polystomatidae</taxon>
        <taxon>Protopolystoma</taxon>
    </lineage>
</organism>
<dbReference type="InterPro" id="IPR051216">
    <property type="entry name" value="Teneurin"/>
</dbReference>
<feature type="domain" description="Teneurin-like YD-shell" evidence="5">
    <location>
        <begin position="203"/>
        <end position="286"/>
    </location>
</feature>
<dbReference type="SUPFAM" id="SSF63825">
    <property type="entry name" value="YWTD domain"/>
    <property type="match status" value="1"/>
</dbReference>
<keyword evidence="2" id="KW-0677">Repeat</keyword>
<keyword evidence="7" id="KW-1185">Reference proteome</keyword>
<gene>
    <name evidence="6" type="ORF">PXEA_LOCUS35115</name>
</gene>
<accession>A0A3S5BVA2</accession>
<dbReference type="InterPro" id="IPR056823">
    <property type="entry name" value="TEN-like_YD-shell"/>
</dbReference>
<reference evidence="6" key="1">
    <citation type="submission" date="2018-11" db="EMBL/GenBank/DDBJ databases">
        <authorList>
            <consortium name="Pathogen Informatics"/>
        </authorList>
    </citation>
    <scope>NUCLEOTIDE SEQUENCE</scope>
</reference>
<dbReference type="EMBL" id="CAAALY010270517">
    <property type="protein sequence ID" value="VEL41675.1"/>
    <property type="molecule type" value="Genomic_DNA"/>
</dbReference>
<evidence type="ECO:0000259" key="5">
    <source>
        <dbReference type="Pfam" id="PF25023"/>
    </source>
</evidence>
<dbReference type="OrthoDB" id="442731at2759"/>
<dbReference type="GO" id="GO:0008045">
    <property type="term" value="P:motor neuron axon guidance"/>
    <property type="evidence" value="ECO:0007669"/>
    <property type="project" value="TreeGrafter"/>
</dbReference>
<protein>
    <recommendedName>
        <fullName evidence="5">Teneurin-like YD-shell domain-containing protein</fullName>
    </recommendedName>
</protein>
<dbReference type="PANTHER" id="PTHR11219:SF69">
    <property type="entry name" value="TENEURIN-A"/>
    <property type="match status" value="1"/>
</dbReference>
<evidence type="ECO:0000256" key="2">
    <source>
        <dbReference type="ARBA" id="ARBA00022737"/>
    </source>
</evidence>
<dbReference type="Proteomes" id="UP000784294">
    <property type="component" value="Unassembled WGS sequence"/>
</dbReference>
<keyword evidence="3" id="KW-1015">Disulfide bond</keyword>
<evidence type="ECO:0000256" key="4">
    <source>
        <dbReference type="SAM" id="MobiDB-lite"/>
    </source>
</evidence>
<keyword evidence="1" id="KW-0245">EGF-like domain</keyword>
<evidence type="ECO:0000313" key="7">
    <source>
        <dbReference type="Proteomes" id="UP000784294"/>
    </source>
</evidence>
<feature type="compositionally biased region" description="Low complexity" evidence="4">
    <location>
        <begin position="55"/>
        <end position="74"/>
    </location>
</feature>
<name>A0A3S5BVA2_9PLAT</name>
<dbReference type="PANTHER" id="PTHR11219">
    <property type="entry name" value="TENEURIN AND N-ACETYLGLUCOSAMINE-1-PHOSPHODIESTER ALPHA-N-ACETYLGLUCOSAMINIDASE"/>
    <property type="match status" value="1"/>
</dbReference>
<dbReference type="AlphaFoldDB" id="A0A3S5BVA2"/>
<proteinExistence type="predicted"/>
<feature type="region of interest" description="Disordered" evidence="4">
    <location>
        <begin position="50"/>
        <end position="77"/>
    </location>
</feature>
<comment type="caution">
    <text evidence="6">The sequence shown here is derived from an EMBL/GenBank/DDBJ whole genome shotgun (WGS) entry which is preliminary data.</text>
</comment>
<evidence type="ECO:0000256" key="3">
    <source>
        <dbReference type="ARBA" id="ARBA00023157"/>
    </source>
</evidence>
<evidence type="ECO:0000256" key="1">
    <source>
        <dbReference type="ARBA" id="ARBA00022536"/>
    </source>
</evidence>
<evidence type="ECO:0000313" key="6">
    <source>
        <dbReference type="EMBL" id="VEL41675.1"/>
    </source>
</evidence>